<proteinExistence type="predicted"/>
<feature type="transmembrane region" description="Helical" evidence="2">
    <location>
        <begin position="332"/>
        <end position="356"/>
    </location>
</feature>
<dbReference type="EMBL" id="MCFJ01000001">
    <property type="protein sequence ID" value="ORY71682.1"/>
    <property type="molecule type" value="Genomic_DNA"/>
</dbReference>
<feature type="region of interest" description="Disordered" evidence="1">
    <location>
        <begin position="1"/>
        <end position="168"/>
    </location>
</feature>
<dbReference type="OrthoDB" id="2157498at2759"/>
<gene>
    <name evidence="3" type="ORF">BCR38DRAFT_404738</name>
</gene>
<dbReference type="AlphaFoldDB" id="A0A1Y2EJE5"/>
<keyword evidence="2" id="KW-1133">Transmembrane helix</keyword>
<feature type="transmembrane region" description="Helical" evidence="2">
    <location>
        <begin position="284"/>
        <end position="312"/>
    </location>
</feature>
<keyword evidence="4" id="KW-1185">Reference proteome</keyword>
<dbReference type="STRING" id="1141098.A0A1Y2EJE5"/>
<accession>A0A1Y2EJE5</accession>
<sequence>MENRPLTPSQAGQNGQLSPNAASVQSRKRSGSGGGFMSKFPFMRTSDIKSNLKEPQHLNVAQDAPTPPPRALAVISSQQQHQKTRKRKGSLRKVALLGRGAQRERRDLKQPLLTVDTTAAAAQQPLPSQPPGTAATNSGFDGQAASPPPIDAHGLGLGISDITPRPSMDGYARRTEMLTYLPALPITGSTESLNTSPTISYTSTTDEEDILSLKKHASSTVRPGLVSLSSGSESYFPSIARSSSISIQRRRSVKHAKSPLSLQGLAASPLPAAEEDHDYSETEWWGWVVLIVTWTVFTTGMGSCLGVWSWAWDVGTTPYAPPEFEDDPTLPIVGYYPSLMILTCIMAWVWVITAWVGMKYFRHAKISGD</sequence>
<keyword evidence="2" id="KW-0472">Membrane</keyword>
<dbReference type="PANTHER" id="PTHR39400:SF1">
    <property type="entry name" value="PIG-P DOMAIN-CONTAINING PROTEIN"/>
    <property type="match status" value="1"/>
</dbReference>
<name>A0A1Y2EJE5_9PEZI</name>
<dbReference type="InterPro" id="IPR029164">
    <property type="entry name" value="PIG-Y"/>
</dbReference>
<dbReference type="GeneID" id="63774082"/>
<comment type="caution">
    <text evidence="3">The sequence shown here is derived from an EMBL/GenBank/DDBJ whole genome shotgun (WGS) entry which is preliminary data.</text>
</comment>
<evidence type="ECO:0000313" key="4">
    <source>
        <dbReference type="Proteomes" id="UP000193689"/>
    </source>
</evidence>
<organism evidence="3 4">
    <name type="scientific">Pseudomassariella vexata</name>
    <dbReference type="NCBI Taxonomy" id="1141098"/>
    <lineage>
        <taxon>Eukaryota</taxon>
        <taxon>Fungi</taxon>
        <taxon>Dikarya</taxon>
        <taxon>Ascomycota</taxon>
        <taxon>Pezizomycotina</taxon>
        <taxon>Sordariomycetes</taxon>
        <taxon>Xylariomycetidae</taxon>
        <taxon>Amphisphaeriales</taxon>
        <taxon>Pseudomassariaceae</taxon>
        <taxon>Pseudomassariella</taxon>
    </lineage>
</organism>
<dbReference type="PANTHER" id="PTHR39400">
    <property type="entry name" value="YALI0E29227P"/>
    <property type="match status" value="1"/>
</dbReference>
<feature type="compositionally biased region" description="Polar residues" evidence="1">
    <location>
        <begin position="1"/>
        <end position="25"/>
    </location>
</feature>
<dbReference type="Proteomes" id="UP000193689">
    <property type="component" value="Unassembled WGS sequence"/>
</dbReference>
<evidence type="ECO:0000256" key="1">
    <source>
        <dbReference type="SAM" id="MobiDB-lite"/>
    </source>
</evidence>
<reference evidence="3 4" key="1">
    <citation type="submission" date="2016-07" db="EMBL/GenBank/DDBJ databases">
        <title>Pervasive Adenine N6-methylation of Active Genes in Fungi.</title>
        <authorList>
            <consortium name="DOE Joint Genome Institute"/>
            <person name="Mondo S.J."/>
            <person name="Dannebaum R.O."/>
            <person name="Kuo R.C."/>
            <person name="Labutti K."/>
            <person name="Haridas S."/>
            <person name="Kuo A."/>
            <person name="Salamov A."/>
            <person name="Ahrendt S.R."/>
            <person name="Lipzen A."/>
            <person name="Sullivan W."/>
            <person name="Andreopoulos W.B."/>
            <person name="Clum A."/>
            <person name="Lindquist E."/>
            <person name="Daum C."/>
            <person name="Ramamoorthy G.K."/>
            <person name="Gryganskyi A."/>
            <person name="Culley D."/>
            <person name="Magnuson J.K."/>
            <person name="James T.Y."/>
            <person name="O'Malley M.A."/>
            <person name="Stajich J.E."/>
            <person name="Spatafora J.W."/>
            <person name="Visel A."/>
            <person name="Grigoriev I.V."/>
        </authorList>
    </citation>
    <scope>NUCLEOTIDE SEQUENCE [LARGE SCALE GENOMIC DNA]</scope>
    <source>
        <strain evidence="3 4">CBS 129021</strain>
    </source>
</reference>
<protein>
    <submittedName>
        <fullName evidence="3">Uncharacterized protein</fullName>
    </submittedName>
</protein>
<keyword evidence="2" id="KW-0812">Transmembrane</keyword>
<dbReference type="RefSeq" id="XP_040721274.1">
    <property type="nucleotide sequence ID" value="XM_040857870.1"/>
</dbReference>
<feature type="compositionally biased region" description="Basic residues" evidence="1">
    <location>
        <begin position="82"/>
        <end position="91"/>
    </location>
</feature>
<evidence type="ECO:0000313" key="3">
    <source>
        <dbReference type="EMBL" id="ORY71682.1"/>
    </source>
</evidence>
<evidence type="ECO:0000256" key="2">
    <source>
        <dbReference type="SAM" id="Phobius"/>
    </source>
</evidence>
<dbReference type="Pfam" id="PF15159">
    <property type="entry name" value="PIG-Y"/>
    <property type="match status" value="1"/>
</dbReference>
<dbReference type="InParanoid" id="A0A1Y2EJE5"/>
<feature type="compositionally biased region" description="Basic and acidic residues" evidence="1">
    <location>
        <begin position="46"/>
        <end position="56"/>
    </location>
</feature>